<name>A0A090WSM9_9FLAO</name>
<dbReference type="SUPFAM" id="SSF53474">
    <property type="entry name" value="alpha/beta-Hydrolases"/>
    <property type="match status" value="1"/>
</dbReference>
<dbReference type="Gene3D" id="3.40.50.1820">
    <property type="entry name" value="alpha/beta hydrolase"/>
    <property type="match status" value="1"/>
</dbReference>
<dbReference type="InterPro" id="IPR029058">
    <property type="entry name" value="AB_hydrolase_fold"/>
</dbReference>
<proteinExistence type="predicted"/>
<organism evidence="1 2">
    <name type="scientific">Algibacter lectus</name>
    <dbReference type="NCBI Taxonomy" id="221126"/>
    <lineage>
        <taxon>Bacteria</taxon>
        <taxon>Pseudomonadati</taxon>
        <taxon>Bacteroidota</taxon>
        <taxon>Flavobacteriia</taxon>
        <taxon>Flavobacteriales</taxon>
        <taxon>Flavobacteriaceae</taxon>
        <taxon>Algibacter</taxon>
    </lineage>
</organism>
<sequence>MSLLKTNVKSFAKYLHEFIIFKGYDEVILLGNSLGGHIGLYHTKMFPPTL</sequence>
<dbReference type="GO" id="GO:0016787">
    <property type="term" value="F:hydrolase activity"/>
    <property type="evidence" value="ECO:0007669"/>
    <property type="project" value="UniProtKB-KW"/>
</dbReference>
<protein>
    <submittedName>
        <fullName evidence="1">2-hydroxy-6-oxo-6-phenylhexa-2,4-dienoate hydrolase</fullName>
    </submittedName>
</protein>
<comment type="caution">
    <text evidence="1">The sequence shown here is derived from an EMBL/GenBank/DDBJ whole genome shotgun (WGS) entry which is preliminary data.</text>
</comment>
<accession>A0A090WSM9</accession>
<reference evidence="1" key="1">
    <citation type="journal article" date="2014" name="Genome Announc.">
        <title>Draft Genome Sequences of Marine Flavobacterium Algibacter lectus Strains SS8 and NR4.</title>
        <authorList>
            <person name="Takatani N."/>
            <person name="Nakanishi M."/>
            <person name="Meirelles P."/>
            <person name="Mino S."/>
            <person name="Suda W."/>
            <person name="Oshima K."/>
            <person name="Hattori M."/>
            <person name="Ohkuma M."/>
            <person name="Hosokawa M."/>
            <person name="Miyashita K."/>
            <person name="Thompson F.L."/>
            <person name="Niwa A."/>
            <person name="Sawabe T."/>
            <person name="Sawabe T."/>
        </authorList>
    </citation>
    <scope>NUCLEOTIDE SEQUENCE [LARGE SCALE GENOMIC DNA]</scope>
    <source>
        <strain evidence="1">JCM 19274</strain>
    </source>
</reference>
<keyword evidence="1" id="KW-0378">Hydrolase</keyword>
<evidence type="ECO:0000313" key="1">
    <source>
        <dbReference type="EMBL" id="GAL79253.1"/>
    </source>
</evidence>
<gene>
    <name evidence="1" type="ORF">JCM19274_4338</name>
</gene>
<dbReference type="Proteomes" id="UP000029643">
    <property type="component" value="Unassembled WGS sequence"/>
</dbReference>
<dbReference type="EMBL" id="BBNU01000005">
    <property type="protein sequence ID" value="GAL79253.1"/>
    <property type="molecule type" value="Genomic_DNA"/>
</dbReference>
<evidence type="ECO:0000313" key="2">
    <source>
        <dbReference type="Proteomes" id="UP000029643"/>
    </source>
</evidence>
<dbReference type="AlphaFoldDB" id="A0A090WSM9"/>